<dbReference type="PANTHER" id="PTHR37783:SF1">
    <property type="entry name" value="MEMBRANE PROTEIN, PUTATIVE (AFU_ORTHOLOGUE AFUA_1G04315)-RELATED"/>
    <property type="match status" value="1"/>
</dbReference>
<feature type="domain" description="DUF2470" evidence="2">
    <location>
        <begin position="12"/>
        <end position="85"/>
    </location>
</feature>
<dbReference type="OrthoDB" id="5553410at2759"/>
<evidence type="ECO:0000259" key="2">
    <source>
        <dbReference type="Pfam" id="PF10615"/>
    </source>
</evidence>
<protein>
    <recommendedName>
        <fullName evidence="2">DUF2470 domain-containing protein</fullName>
    </recommendedName>
</protein>
<dbReference type="Pfam" id="PF10615">
    <property type="entry name" value="DUF2470"/>
    <property type="match status" value="1"/>
</dbReference>
<organism evidence="3 4">
    <name type="scientific">Elsinoe australis</name>
    <dbReference type="NCBI Taxonomy" id="40998"/>
    <lineage>
        <taxon>Eukaryota</taxon>
        <taxon>Fungi</taxon>
        <taxon>Dikarya</taxon>
        <taxon>Ascomycota</taxon>
        <taxon>Pezizomycotina</taxon>
        <taxon>Dothideomycetes</taxon>
        <taxon>Dothideomycetidae</taxon>
        <taxon>Myriangiales</taxon>
        <taxon>Elsinoaceae</taxon>
        <taxon>Elsinoe</taxon>
    </lineage>
</organism>
<proteinExistence type="predicted"/>
<dbReference type="AlphaFoldDB" id="A0A2P7YW55"/>
<dbReference type="InterPro" id="IPR037119">
    <property type="entry name" value="Haem_oxidase_HugZ-like_sf"/>
</dbReference>
<dbReference type="EMBL" id="NHZQ01000363">
    <property type="protein sequence ID" value="PSK40195.1"/>
    <property type="molecule type" value="Genomic_DNA"/>
</dbReference>
<evidence type="ECO:0000256" key="1">
    <source>
        <dbReference type="SAM" id="Phobius"/>
    </source>
</evidence>
<sequence>MDDQATKDAAAKQRIIGHMNADHHDSIIRYLEHYHGQSAWSAYSGKLTDVSLSDITFQSEAGSFKTLIEPPMASFREARERLVAMDKECVAALDRSDITIREWQPPYGWYLALFVTVSVTFLAFSTRSNFAPNSLFAAFLPDFIRKFCYAIQPYLLVFLLVVHGAETFTMASGRLKRHNVNIRTLVYWQWVGDTFIEGVGAFNRFDKLVRQKQIAKAQQKH</sequence>
<keyword evidence="1" id="KW-0472">Membrane</keyword>
<reference evidence="3 4" key="1">
    <citation type="submission" date="2017-05" db="EMBL/GenBank/DDBJ databases">
        <title>Draft genome sequence of Elsinoe australis.</title>
        <authorList>
            <person name="Cheng Q."/>
        </authorList>
    </citation>
    <scope>NUCLEOTIDE SEQUENCE [LARGE SCALE GENOMIC DNA]</scope>
    <source>
        <strain evidence="3 4">NL1</strain>
    </source>
</reference>
<dbReference type="Proteomes" id="UP000243723">
    <property type="component" value="Unassembled WGS sequence"/>
</dbReference>
<keyword evidence="1" id="KW-1133">Transmembrane helix</keyword>
<dbReference type="PANTHER" id="PTHR37783">
    <property type="entry name" value="MEMBRANE PROTEIN, PUTATIVE (AFU_ORTHOLOGUE AFUA_1G04315)-RELATED"/>
    <property type="match status" value="1"/>
</dbReference>
<keyword evidence="1" id="KW-0812">Transmembrane</keyword>
<feature type="transmembrane region" description="Helical" evidence="1">
    <location>
        <begin position="107"/>
        <end position="126"/>
    </location>
</feature>
<keyword evidence="4" id="KW-1185">Reference proteome</keyword>
<evidence type="ECO:0000313" key="3">
    <source>
        <dbReference type="EMBL" id="PSK40195.1"/>
    </source>
</evidence>
<evidence type="ECO:0000313" key="4">
    <source>
        <dbReference type="Proteomes" id="UP000243723"/>
    </source>
</evidence>
<feature type="transmembrane region" description="Helical" evidence="1">
    <location>
        <begin position="147"/>
        <end position="165"/>
    </location>
</feature>
<name>A0A2P7YW55_9PEZI</name>
<gene>
    <name evidence="3" type="ORF">B9Z65_8135</name>
</gene>
<dbReference type="Gene3D" id="3.20.180.10">
    <property type="entry name" value="PNP-oxidase-like"/>
    <property type="match status" value="1"/>
</dbReference>
<dbReference type="InterPro" id="IPR019595">
    <property type="entry name" value="DUF2470"/>
</dbReference>
<comment type="caution">
    <text evidence="3">The sequence shown here is derived from an EMBL/GenBank/DDBJ whole genome shotgun (WGS) entry which is preliminary data.</text>
</comment>
<accession>A0A2P7YW55</accession>